<organism evidence="9 10">
    <name type="scientific">Candidatus Cerribacteria bacterium 'Amazon FNV 2010 28 9'</name>
    <dbReference type="NCBI Taxonomy" id="2081795"/>
    <lineage>
        <taxon>Bacteria</taxon>
        <taxon>Candidatus Cerribacteria</taxon>
    </lineage>
</organism>
<dbReference type="EMBL" id="PSRQ01000004">
    <property type="protein sequence ID" value="PWU24280.1"/>
    <property type="molecule type" value="Genomic_DNA"/>
</dbReference>
<dbReference type="InterPro" id="IPR025857">
    <property type="entry name" value="MacB_PCD"/>
</dbReference>
<keyword evidence="2" id="KW-1003">Cell membrane</keyword>
<name>A0A317JSX4_9BACT</name>
<evidence type="ECO:0000313" key="10">
    <source>
        <dbReference type="Proteomes" id="UP000246104"/>
    </source>
</evidence>
<evidence type="ECO:0000259" key="8">
    <source>
        <dbReference type="Pfam" id="PF12704"/>
    </source>
</evidence>
<feature type="transmembrane region" description="Helical" evidence="6">
    <location>
        <begin position="287"/>
        <end position="308"/>
    </location>
</feature>
<evidence type="ECO:0000256" key="4">
    <source>
        <dbReference type="ARBA" id="ARBA00022989"/>
    </source>
</evidence>
<protein>
    <recommendedName>
        <fullName evidence="11">ABC transporter permease</fullName>
    </recommendedName>
</protein>
<feature type="domain" description="ABC3 transporter permease C-terminal" evidence="7">
    <location>
        <begin position="673"/>
        <end position="785"/>
    </location>
</feature>
<evidence type="ECO:0000256" key="3">
    <source>
        <dbReference type="ARBA" id="ARBA00022692"/>
    </source>
</evidence>
<keyword evidence="3 6" id="KW-0812">Transmembrane</keyword>
<feature type="transmembrane region" description="Helical" evidence="6">
    <location>
        <begin position="377"/>
        <end position="401"/>
    </location>
</feature>
<dbReference type="InterPro" id="IPR050250">
    <property type="entry name" value="Macrolide_Exporter_MacB"/>
</dbReference>
<keyword evidence="4 6" id="KW-1133">Transmembrane helix</keyword>
<feature type="transmembrane region" description="Helical" evidence="6">
    <location>
        <begin position="422"/>
        <end position="445"/>
    </location>
</feature>
<evidence type="ECO:0000256" key="6">
    <source>
        <dbReference type="SAM" id="Phobius"/>
    </source>
</evidence>
<dbReference type="AlphaFoldDB" id="A0A317JSX4"/>
<keyword evidence="5 6" id="KW-0472">Membrane</keyword>
<dbReference type="Pfam" id="PF12704">
    <property type="entry name" value="MacB_PCD"/>
    <property type="match status" value="2"/>
</dbReference>
<dbReference type="PANTHER" id="PTHR30572">
    <property type="entry name" value="MEMBRANE COMPONENT OF TRANSPORTER-RELATED"/>
    <property type="match status" value="1"/>
</dbReference>
<evidence type="ECO:0000256" key="2">
    <source>
        <dbReference type="ARBA" id="ARBA00022475"/>
    </source>
</evidence>
<dbReference type="GO" id="GO:0005886">
    <property type="term" value="C:plasma membrane"/>
    <property type="evidence" value="ECO:0007669"/>
    <property type="project" value="UniProtKB-SubCell"/>
</dbReference>
<dbReference type="InterPro" id="IPR003838">
    <property type="entry name" value="ABC3_permease_C"/>
</dbReference>
<feature type="transmembrane region" description="Helical" evidence="6">
    <location>
        <begin position="21"/>
        <end position="41"/>
    </location>
</feature>
<reference evidence="9 10" key="1">
    <citation type="submission" date="2018-02" db="EMBL/GenBank/DDBJ databases">
        <title>Genomic Reconstructions from Amazon Rainforest and Pasture Soil Reveal Novel Insights into the Physiology of Candidate Phyla in Tropical Sites.</title>
        <authorList>
            <person name="Kroeger M.E."/>
            <person name="Delmont T."/>
            <person name="Eren A.M."/>
            <person name="Guo J."/>
            <person name="Meyer K.M."/>
            <person name="Khan K."/>
            <person name="Rodrigues J.L.M."/>
            <person name="Bohannan B.J.M."/>
            <person name="Tringe S."/>
            <person name="Borges C.D."/>
            <person name="Tiedje J."/>
            <person name="Tsai S.M."/>
            <person name="Nusslein K."/>
        </authorList>
    </citation>
    <scope>NUCLEOTIDE SEQUENCE [LARGE SCALE GENOMIC DNA]</scope>
    <source>
        <strain evidence="9">Amazon FNV 2010 28 9</strain>
    </source>
</reference>
<accession>A0A317JSX4</accession>
<feature type="transmembrane region" description="Helical" evidence="6">
    <location>
        <begin position="672"/>
        <end position="693"/>
    </location>
</feature>
<evidence type="ECO:0000256" key="1">
    <source>
        <dbReference type="ARBA" id="ARBA00004651"/>
    </source>
</evidence>
<dbReference type="PANTHER" id="PTHR30572:SF18">
    <property type="entry name" value="ABC-TYPE MACROLIDE FAMILY EXPORT SYSTEM PERMEASE COMPONENT 2"/>
    <property type="match status" value="1"/>
</dbReference>
<gene>
    <name evidence="9" type="ORF">C5B42_00170</name>
</gene>
<dbReference type="Pfam" id="PF02687">
    <property type="entry name" value="FtsX"/>
    <property type="match status" value="2"/>
</dbReference>
<feature type="domain" description="MacB-like periplasmic core" evidence="8">
    <location>
        <begin position="20"/>
        <end position="233"/>
    </location>
</feature>
<feature type="domain" description="ABC3 transporter permease C-terminal" evidence="7">
    <location>
        <begin position="290"/>
        <end position="404"/>
    </location>
</feature>
<evidence type="ECO:0000256" key="5">
    <source>
        <dbReference type="ARBA" id="ARBA00023136"/>
    </source>
</evidence>
<evidence type="ECO:0000313" key="9">
    <source>
        <dbReference type="EMBL" id="PWU24280.1"/>
    </source>
</evidence>
<feature type="transmembrane region" description="Helical" evidence="6">
    <location>
        <begin position="755"/>
        <end position="778"/>
    </location>
</feature>
<comment type="caution">
    <text evidence="9">The sequence shown here is derived from an EMBL/GenBank/DDBJ whole genome shotgun (WGS) entry which is preliminary data.</text>
</comment>
<feature type="domain" description="MacB-like periplasmic core" evidence="8">
    <location>
        <begin position="434"/>
        <end position="627"/>
    </location>
</feature>
<feature type="transmembrane region" description="Helical" evidence="6">
    <location>
        <begin position="721"/>
        <end position="740"/>
    </location>
</feature>
<sequence length="792" mass="88979">MIKNYLKTALRSLGRNKVFSFINISGLALGMGCSLLILLWVQSEYKIDSFNKNSSRLFSVYERQFYNDKVDAFHSTPGLMADELKRAFPEVEYASGFGWINENSFSLGEKIIQEEGGWAGNDYFKMFNYPLLQGDPQTALNSPSAIAVSKKMAENFFGSTENAINKTIRFNEKRDFKITAVFENAGVNASKKFDYLINWYAYLDDNPWLKDWSININDGPKTFVALRAGADANGFSTRSKNFLRSYYKEQRAGFHIELGIQRFDEMYLHSQFKNGQIDGGRIEYVKLFSIIALFILVIACVNFMNLTTARFMKRAKEIGVRKVTGAIRLSLLTQFMGEAILIAFLSLILALAIVLLLLPVFNALTQKHISLPAGNPLFWVTILFLAFITGIIAGSYPAIFLSSFDPIKVLKGSIKAGPKAAIFRKALVVFQFTLSIVLVIGTIVVSKQLNYIQTKNLGYDKDHVINVPLQGTLPGKYTAFKQEAANIPGVTLVTRISQIPTKLTSGTSDVDWENRNPSEKNLFVWASVGYDFVKTLDLHILQGRDFSKDYPTDSAGYLLNESALKIINYKDPVGKQFTFWGKQGTIVGILKDFHFNSLHDPIQPLILRLRENENSGNALVRIQPGKTQMALRTLEALSREFNPKFPFAYQFLDEAYNGLYTSEQIISKLSRYFAFIAIFICCLGLLGLVMFTAEQRIKEIGIRKVLGANTASVFGLLSKDFLLLVLIAFVIASPIAWWAANDWLTGFAYRINISWWMFLLAGLLAMIIALLTISFQALKAATANPVKSLRTE</sequence>
<dbReference type="Proteomes" id="UP000246104">
    <property type="component" value="Unassembled WGS sequence"/>
</dbReference>
<dbReference type="PROSITE" id="PS51257">
    <property type="entry name" value="PROKAR_LIPOPROTEIN"/>
    <property type="match status" value="1"/>
</dbReference>
<proteinExistence type="predicted"/>
<dbReference type="GO" id="GO:0022857">
    <property type="term" value="F:transmembrane transporter activity"/>
    <property type="evidence" value="ECO:0007669"/>
    <property type="project" value="TreeGrafter"/>
</dbReference>
<evidence type="ECO:0000259" key="7">
    <source>
        <dbReference type="Pfam" id="PF02687"/>
    </source>
</evidence>
<comment type="subcellular location">
    <subcellularLocation>
        <location evidence="1">Cell membrane</location>
        <topology evidence="1">Multi-pass membrane protein</topology>
    </subcellularLocation>
</comment>
<feature type="transmembrane region" description="Helical" evidence="6">
    <location>
        <begin position="329"/>
        <end position="357"/>
    </location>
</feature>
<evidence type="ECO:0008006" key="11">
    <source>
        <dbReference type="Google" id="ProtNLM"/>
    </source>
</evidence>